<dbReference type="NCBIfam" id="TIGR00350">
    <property type="entry name" value="lytR_cpsA_psr"/>
    <property type="match status" value="1"/>
</dbReference>
<dbReference type="Proteomes" id="UP000180175">
    <property type="component" value="Chromosome"/>
</dbReference>
<dbReference type="Pfam" id="PF03816">
    <property type="entry name" value="LytR_cpsA_psr"/>
    <property type="match status" value="1"/>
</dbReference>
<evidence type="ECO:0000256" key="1">
    <source>
        <dbReference type="ARBA" id="ARBA00006068"/>
    </source>
</evidence>
<keyword evidence="2 5" id="KW-0812">Transmembrane</keyword>
<comment type="similarity">
    <text evidence="1">Belongs to the LytR/CpsA/Psr (LCP) family.</text>
</comment>
<dbReference type="OrthoDB" id="27330at2"/>
<dbReference type="InterPro" id="IPR004474">
    <property type="entry name" value="LytR_CpsA_psr"/>
</dbReference>
<dbReference type="EMBL" id="CP063356">
    <property type="protein sequence ID" value="QOY37093.1"/>
    <property type="molecule type" value="Genomic_DNA"/>
</dbReference>
<reference evidence="7 10" key="1">
    <citation type="submission" date="2016-10" db="EMBL/GenBank/DDBJ databases">
        <title>Draft genome sequences of four alkaliphilic bacteria belonging to the Anaerobacillus genus.</title>
        <authorList>
            <person name="Bassil N.M."/>
            <person name="Lloyd J.R."/>
        </authorList>
    </citation>
    <scope>NUCLEOTIDE SEQUENCE [LARGE SCALE GENOMIC DNA]</scope>
    <source>
        <strain evidence="7 10">NB2006</strain>
    </source>
</reference>
<evidence type="ECO:0000313" key="10">
    <source>
        <dbReference type="Proteomes" id="UP000180175"/>
    </source>
</evidence>
<reference evidence="9 10" key="3">
    <citation type="journal article" date="2019" name="Int. J. Syst. Evol. Microbiol.">
        <title>Anaerobacillus isosaccharinicus sp. nov., an alkaliphilic bacterium which degrades isosaccharinic acid.</title>
        <authorList>
            <person name="Bassil N.M."/>
            <person name="Lloyd J.R."/>
        </authorList>
    </citation>
    <scope>NUCLEOTIDE SEQUENCE [LARGE SCALE GENOMIC DNA]</scope>
    <source>
        <strain evidence="9 10">NB2006</strain>
    </source>
</reference>
<evidence type="ECO:0000313" key="9">
    <source>
        <dbReference type="EMBL" id="QOY37093.1"/>
    </source>
</evidence>
<dbReference type="PANTHER" id="PTHR33392:SF3">
    <property type="entry name" value="POLYISOPRENYL-TEICHOIC ACID--PEPTIDOGLYCAN TEICHOIC ACID TRANSFERASE TAGT"/>
    <property type="match status" value="1"/>
</dbReference>
<evidence type="ECO:0000259" key="6">
    <source>
        <dbReference type="Pfam" id="PF03816"/>
    </source>
</evidence>
<dbReference type="GO" id="GO:0071555">
    <property type="term" value="P:cell wall organization"/>
    <property type="evidence" value="ECO:0007669"/>
    <property type="project" value="UniProtKB-KW"/>
</dbReference>
<reference evidence="9 10" key="2">
    <citation type="journal article" date="2017" name="Genome Announc.">
        <title>Draft Genome Sequences of Four Alkaliphilic Bacteria Belonging to the Anaerobacillus Genus.</title>
        <authorList>
            <person name="Bassil N.M."/>
            <person name="Lloyd J.R."/>
        </authorList>
    </citation>
    <scope>NUCLEOTIDE SEQUENCE [LARGE SCALE GENOMIC DNA]</scope>
    <source>
        <strain evidence="9 10">NB2006</strain>
    </source>
</reference>
<dbReference type="InterPro" id="IPR050922">
    <property type="entry name" value="LytR/CpsA/Psr_CW_biosynth"/>
</dbReference>
<evidence type="ECO:0000313" key="7">
    <source>
        <dbReference type="EMBL" id="OIJ16334.1"/>
    </source>
</evidence>
<protein>
    <submittedName>
        <fullName evidence="9">LCP family protein</fullName>
    </submittedName>
    <submittedName>
        <fullName evidence="7">Transcriptional regulator</fullName>
    </submittedName>
</protein>
<accession>A0A1S2LVH6</accession>
<organism evidence="7 10">
    <name type="scientific">Anaerobacillus isosaccharinicus</name>
    <dbReference type="NCBI Taxonomy" id="1532552"/>
    <lineage>
        <taxon>Bacteria</taxon>
        <taxon>Bacillati</taxon>
        <taxon>Bacillota</taxon>
        <taxon>Bacilli</taxon>
        <taxon>Bacillales</taxon>
        <taxon>Bacillaceae</taxon>
        <taxon>Anaerobacillus</taxon>
    </lineage>
</organism>
<keyword evidence="10" id="KW-1185">Reference proteome</keyword>
<reference evidence="9" key="4">
    <citation type="submission" date="2020-10" db="EMBL/GenBank/DDBJ databases">
        <authorList>
            <person name="Bassil N.M."/>
            <person name="Lloyd J.R."/>
        </authorList>
    </citation>
    <scope>NUCLEOTIDE SEQUENCE</scope>
    <source>
        <strain evidence="9">NB2006</strain>
    </source>
</reference>
<evidence type="ECO:0000256" key="5">
    <source>
        <dbReference type="SAM" id="Phobius"/>
    </source>
</evidence>
<proteinExistence type="inferred from homology"/>
<dbReference type="EMBL" id="LQXD01000061">
    <property type="protein sequence ID" value="OIJ20970.1"/>
    <property type="molecule type" value="Genomic_DNA"/>
</dbReference>
<evidence type="ECO:0000256" key="3">
    <source>
        <dbReference type="ARBA" id="ARBA00022968"/>
    </source>
</evidence>
<gene>
    <name evidence="9" type="ORF">AWH56_005480</name>
    <name evidence="8" type="ORF">AWH56_06750</name>
    <name evidence="7" type="ORF">AWH56_11505</name>
</gene>
<keyword evidence="5" id="KW-0472">Membrane</keyword>
<keyword evidence="3" id="KW-0735">Signal-anchor</keyword>
<feature type="transmembrane region" description="Helical" evidence="5">
    <location>
        <begin position="21"/>
        <end position="45"/>
    </location>
</feature>
<evidence type="ECO:0000256" key="4">
    <source>
        <dbReference type="ARBA" id="ARBA00022989"/>
    </source>
</evidence>
<dbReference type="Gene3D" id="3.40.630.190">
    <property type="entry name" value="LCP protein"/>
    <property type="match status" value="1"/>
</dbReference>
<evidence type="ECO:0000256" key="2">
    <source>
        <dbReference type="ARBA" id="ARBA00022692"/>
    </source>
</evidence>
<evidence type="ECO:0000313" key="8">
    <source>
        <dbReference type="EMBL" id="OIJ20970.1"/>
    </source>
</evidence>
<dbReference type="PANTHER" id="PTHR33392">
    <property type="entry name" value="POLYISOPRENYL-TEICHOIC ACID--PEPTIDOGLYCAN TEICHOIC ACID TRANSFERASE TAGU"/>
    <property type="match status" value="1"/>
</dbReference>
<dbReference type="EMBL" id="LQXD01000106">
    <property type="protein sequence ID" value="OIJ16334.1"/>
    <property type="molecule type" value="Genomic_DNA"/>
</dbReference>
<dbReference type="KEGG" id="aia:AWH56_005480"/>
<dbReference type="RefSeq" id="WP_071316403.1">
    <property type="nucleotide sequence ID" value="NZ_CP063356.2"/>
</dbReference>
<dbReference type="AlphaFoldDB" id="A0A1S2LVH6"/>
<feature type="domain" description="Cell envelope-related transcriptional attenuator" evidence="6">
    <location>
        <begin position="95"/>
        <end position="245"/>
    </location>
</feature>
<sequence length="325" mass="36504">MALTRNQIKKEKRRKSGLYKFFKTISLLIITLLVIGGAAFGYLVIKAADVTSSAQQDLERGDRSEKRDMAVNPSRDSISVLFLGVDDRTESLRGRTDAMILATFNKDDHTIKMVSIPRDSRVEIAGRNKMDKINHAHAFGGVDTAISTVESLFDIPVDYFVKLNFDAFMEIINELGGVELDVKFSFTEMDSNDKKGAIKINKGLQTLNGEEALAYVRMRKADPRGDLGRGERQQEVIKAIIEKTASMSSITKYDNLLDSIEKHLAMNFTFQNIVSLHKYGRSINNIETMQLDGENSTISGVYYYKLKEESIKEISTTLKNHLGIN</sequence>
<name>A0A1S2LVH6_9BACI</name>
<keyword evidence="4 5" id="KW-1133">Transmembrane helix</keyword>
<dbReference type="Gene3D" id="3.30.420.590">
    <property type="match status" value="1"/>
</dbReference>